<dbReference type="Proteomes" id="UP000291107">
    <property type="component" value="Unassembled WGS sequence"/>
</dbReference>
<accession>A0A4Q4KYW3</accession>
<keyword evidence="1" id="KW-0472">Membrane</keyword>
<name>A0A4Q4KYW3_9PSED</name>
<keyword evidence="1" id="KW-0812">Transmembrane</keyword>
<feature type="transmembrane region" description="Helical" evidence="1">
    <location>
        <begin position="42"/>
        <end position="65"/>
    </location>
</feature>
<gene>
    <name evidence="2" type="ORF">EVS84_21460</name>
</gene>
<sequence>MAGWGIRRSACLRAGCWRWCVWRWRWYSCIGVRGRRSDFICLTVYISVAAGVASGGSALTAGHFFKRQKVTKRLRPDVRPARWGSGFLRCGTDPGAAAPVCFAAPTLAVFGCAKRSLRSHARINPSTQPTDGL</sequence>
<dbReference type="EMBL" id="SEUB01000008">
    <property type="protein sequence ID" value="RYM39239.1"/>
    <property type="molecule type" value="Genomic_DNA"/>
</dbReference>
<proteinExistence type="predicted"/>
<keyword evidence="1" id="KW-1133">Transmembrane helix</keyword>
<evidence type="ECO:0000313" key="3">
    <source>
        <dbReference type="Proteomes" id="UP000291107"/>
    </source>
</evidence>
<comment type="caution">
    <text evidence="2">The sequence shown here is derived from an EMBL/GenBank/DDBJ whole genome shotgun (WGS) entry which is preliminary data.</text>
</comment>
<evidence type="ECO:0000256" key="1">
    <source>
        <dbReference type="SAM" id="Phobius"/>
    </source>
</evidence>
<protein>
    <submittedName>
        <fullName evidence="2">Uncharacterized protein</fullName>
    </submittedName>
</protein>
<evidence type="ECO:0000313" key="2">
    <source>
        <dbReference type="EMBL" id="RYM39239.1"/>
    </source>
</evidence>
<organism evidence="2 3">
    <name type="scientific">Pseudomonas koreensis</name>
    <dbReference type="NCBI Taxonomy" id="198620"/>
    <lineage>
        <taxon>Bacteria</taxon>
        <taxon>Pseudomonadati</taxon>
        <taxon>Pseudomonadota</taxon>
        <taxon>Gammaproteobacteria</taxon>
        <taxon>Pseudomonadales</taxon>
        <taxon>Pseudomonadaceae</taxon>
        <taxon>Pseudomonas</taxon>
    </lineage>
</organism>
<reference evidence="2 3" key="1">
    <citation type="submission" date="2019-02" db="EMBL/GenBank/DDBJ databases">
        <title>Genome of Pseudomonas korensis isolated from heavy metal contaminated environment.</title>
        <authorList>
            <person name="Ayangbenro A.S."/>
            <person name="Babalola O."/>
        </authorList>
    </citation>
    <scope>NUCLEOTIDE SEQUENCE [LARGE SCALE GENOMIC DNA]</scope>
    <source>
        <strain evidence="2 3">AB36</strain>
    </source>
</reference>
<dbReference type="AlphaFoldDB" id="A0A4Q4KYW3"/>